<accession>A0A0F9HV19</accession>
<proteinExistence type="predicted"/>
<feature type="non-terminal residue" evidence="1">
    <location>
        <position position="326"/>
    </location>
</feature>
<comment type="caution">
    <text evidence="1">The sequence shown here is derived from an EMBL/GenBank/DDBJ whole genome shotgun (WGS) entry which is preliminary data.</text>
</comment>
<dbReference type="EMBL" id="LAZR01015874">
    <property type="protein sequence ID" value="KKM06972.1"/>
    <property type="molecule type" value="Genomic_DNA"/>
</dbReference>
<reference evidence="1" key="1">
    <citation type="journal article" date="2015" name="Nature">
        <title>Complex archaea that bridge the gap between prokaryotes and eukaryotes.</title>
        <authorList>
            <person name="Spang A."/>
            <person name="Saw J.H."/>
            <person name="Jorgensen S.L."/>
            <person name="Zaremba-Niedzwiedzka K."/>
            <person name="Martijn J."/>
            <person name="Lind A.E."/>
            <person name="van Eijk R."/>
            <person name="Schleper C."/>
            <person name="Guy L."/>
            <person name="Ettema T.J."/>
        </authorList>
    </citation>
    <scope>NUCLEOTIDE SEQUENCE</scope>
</reference>
<sequence length="326" mass="38834">MPLKPEHIKNFLNDESEPKFTSEVLTFLTQRLHELCFDECQIDRIACTLQPKCSRRFLLKLRIKNNLTSEDLPKFCYSVQKGTIEREFRNKTVVYKPFDSFLFLVDFLDIFFHGDYRKLNKFISFKKWKETFDILDDRINNRNENFKYLFTGDYLIFKFDERIHIIYINEKYVLCNANRENIPSLELLAGICQLYFSLYFPEAKFNLNPSKLVEIGVKIPYDVLSSLKEDPSIPIDSKTDKYFRNLFGEDIDVLTQYCEEVHLQMDPNQNLNIILLISNQSKNYFGKENPQWKGDKVGYKSLHQYIRTHKPKPNLCEACRKKPPYE</sequence>
<dbReference type="AlphaFoldDB" id="A0A0F9HV19"/>
<protein>
    <submittedName>
        <fullName evidence="1">Uncharacterized protein</fullName>
    </submittedName>
</protein>
<name>A0A0F9HV19_9ZZZZ</name>
<gene>
    <name evidence="1" type="ORF">LCGC14_1738590</name>
</gene>
<organism evidence="1">
    <name type="scientific">marine sediment metagenome</name>
    <dbReference type="NCBI Taxonomy" id="412755"/>
    <lineage>
        <taxon>unclassified sequences</taxon>
        <taxon>metagenomes</taxon>
        <taxon>ecological metagenomes</taxon>
    </lineage>
</organism>
<evidence type="ECO:0000313" key="1">
    <source>
        <dbReference type="EMBL" id="KKM06972.1"/>
    </source>
</evidence>